<dbReference type="SUPFAM" id="SSF53448">
    <property type="entry name" value="Nucleotide-diphospho-sugar transferases"/>
    <property type="match status" value="1"/>
</dbReference>
<dbReference type="InterPro" id="IPR001173">
    <property type="entry name" value="Glyco_trans_2-like"/>
</dbReference>
<evidence type="ECO:0000259" key="8">
    <source>
        <dbReference type="SMART" id="SM00694"/>
    </source>
</evidence>
<dbReference type="HOGENOM" id="CLU_282579_0_0_1"/>
<comment type="subcellular location">
    <subcellularLocation>
        <location evidence="1">Endomembrane system</location>
        <topology evidence="1">Multi-pass membrane protein</topology>
    </subcellularLocation>
</comment>
<dbReference type="InterPro" id="IPR029044">
    <property type="entry name" value="Nucleotide-diphossugar_trans"/>
</dbReference>
<keyword evidence="4 6" id="KW-0472">Membrane</keyword>
<feature type="transmembrane region" description="Helical" evidence="6">
    <location>
        <begin position="865"/>
        <end position="886"/>
    </location>
</feature>
<dbReference type="CDD" id="cd06421">
    <property type="entry name" value="CESA_CelA_like"/>
    <property type="match status" value="1"/>
</dbReference>
<feature type="transmembrane region" description="Helical" evidence="6">
    <location>
        <begin position="34"/>
        <end position="54"/>
    </location>
</feature>
<dbReference type="Proteomes" id="UP000001294">
    <property type="component" value="Unassembled WGS sequence"/>
</dbReference>
<feature type="region of interest" description="Disordered" evidence="5">
    <location>
        <begin position="546"/>
        <end position="567"/>
    </location>
</feature>
<feature type="compositionally biased region" description="Basic and acidic residues" evidence="5">
    <location>
        <begin position="1210"/>
        <end position="1231"/>
    </location>
</feature>
<feature type="compositionally biased region" description="Polar residues" evidence="5">
    <location>
        <begin position="1133"/>
        <end position="1146"/>
    </location>
</feature>
<organism evidence="9 10">
    <name type="scientific">Talaromyces marneffei (strain ATCC 18224 / CBS 334.59 / QM 7333)</name>
    <name type="common">Penicillium marneffei</name>
    <dbReference type="NCBI Taxonomy" id="441960"/>
    <lineage>
        <taxon>Eukaryota</taxon>
        <taxon>Fungi</taxon>
        <taxon>Dikarya</taxon>
        <taxon>Ascomycota</taxon>
        <taxon>Pezizomycotina</taxon>
        <taxon>Eurotiomycetes</taxon>
        <taxon>Eurotiomycetidae</taxon>
        <taxon>Eurotiales</taxon>
        <taxon>Trichocomaceae</taxon>
        <taxon>Talaromyces</taxon>
        <taxon>Talaromyces sect. Talaromyces</taxon>
    </lineage>
</organism>
<evidence type="ECO:0000256" key="3">
    <source>
        <dbReference type="ARBA" id="ARBA00022989"/>
    </source>
</evidence>
<accession>B6QHP3</accession>
<feature type="transmembrane region" description="Helical" evidence="6">
    <location>
        <begin position="738"/>
        <end position="760"/>
    </location>
</feature>
<evidence type="ECO:0000256" key="2">
    <source>
        <dbReference type="ARBA" id="ARBA00022692"/>
    </source>
</evidence>
<dbReference type="Gene3D" id="3.90.550.10">
    <property type="entry name" value="Spore Coat Polysaccharide Biosynthesis Protein SpsA, Chain A"/>
    <property type="match status" value="1"/>
</dbReference>
<evidence type="ECO:0000256" key="5">
    <source>
        <dbReference type="SAM" id="MobiDB-lite"/>
    </source>
</evidence>
<proteinExistence type="predicted"/>
<dbReference type="GO" id="GO:0005778">
    <property type="term" value="C:peroxisomal membrane"/>
    <property type="evidence" value="ECO:0007669"/>
    <property type="project" value="TreeGrafter"/>
</dbReference>
<feature type="transmembrane region" description="Helical" evidence="6">
    <location>
        <begin position="354"/>
        <end position="376"/>
    </location>
</feature>
<dbReference type="InterPro" id="IPR010482">
    <property type="entry name" value="TECPR1-like_DysF"/>
</dbReference>
<keyword evidence="2 6" id="KW-0812">Transmembrane</keyword>
<dbReference type="InterPro" id="IPR052646">
    <property type="entry name" value="Peroxisomal_PEX28-32"/>
</dbReference>
<evidence type="ECO:0000313" key="10">
    <source>
        <dbReference type="Proteomes" id="UP000001294"/>
    </source>
</evidence>
<evidence type="ECO:0000256" key="4">
    <source>
        <dbReference type="ARBA" id="ARBA00023136"/>
    </source>
</evidence>
<feature type="transmembrane region" description="Helical" evidence="6">
    <location>
        <begin position="587"/>
        <end position="604"/>
    </location>
</feature>
<dbReference type="InterPro" id="IPR006614">
    <property type="entry name" value="Peroxin/Ferlin"/>
</dbReference>
<dbReference type="GO" id="GO:0012505">
    <property type="term" value="C:endomembrane system"/>
    <property type="evidence" value="ECO:0007669"/>
    <property type="project" value="UniProtKB-SubCell"/>
</dbReference>
<feature type="region of interest" description="Disordered" evidence="5">
    <location>
        <begin position="1088"/>
        <end position="1256"/>
    </location>
</feature>
<feature type="region of interest" description="Disordered" evidence="5">
    <location>
        <begin position="792"/>
        <end position="814"/>
    </location>
</feature>
<dbReference type="GO" id="GO:0007031">
    <property type="term" value="P:peroxisome organization"/>
    <property type="evidence" value="ECO:0007669"/>
    <property type="project" value="UniProtKB-ARBA"/>
</dbReference>
<sequence>MQLWGTCSLLASLLDVYGTFIVGNILIDLAEERPLDPILAMTIFAFVLGIGSLIEKFPLAYLQIFALWGDWAKCLRLVGDNVPLVDIVLPCCNEPLDVLQDTILGVLGVDYPHDKYRVVVADDGASRELQDWVASLKCQRLYYHARKKPTIPDYKAGNLNQAIDFMSTFPGGPAEYIASLDADMIPEKRWLRAVMPHMVLDSRLGMVCPSQSYYHTPHNDLLIQNGRSCWNVDSVYRSLANFGLNSGSGFVLRREAILEIGGFPAPSLLEDTYSSVLMMSKGWRTKYISEALQYGLVPESYVASVKQFVRWRVGGVQLAMHFKYYLFQRYTGALSMMQRGFGLLMGWGSLSKPFLQVLLMIGLPCQLVFIGPPLIFRDAPTTVFLIRLQCISQMLGWLSYQHRTIMSDYRAMNRDDCVDYYMAPYYSLALLRSFFLPRWLGGAETVFTASGSIKSRINERNPQRRAPLVVRARFMLFDLNVIFHLSIFMSTFLALAWATWNAYAKAELGNTSHELVRNVAWSIPSVIKVLFSSAIPIQYMLAPPDCPPRDEAMGERDETGARYPKQSSRDCQSTSRWHFGLTEACDLALVYAVLAFIGSFYLPANQNTNRKNVVVKSDEEGGHMPRSELSQPDDLLGSPQPMLLCMAAFEIPWADPMSSPSTISDNGALSSNPRDAHPPTVAAFSPTTIAGSSLTSRQRSSVIVNRKSPLLVATPPPITRALAHSHPFLLPLNKLAGLLTWSSGDPWASFLLVAGFWAIVLYSDAIILYAGPILVVISLILGMYSRRYSPLSSTGVTGEKHGNRKQTPESLPTRHQKSLDEIVETMREFTTRCNIMLGPLREMTDFLSTQSSATSATTRPALTSLLIRIICITPIWILLTLPPFYIITTRRVVLSVGTIILTYHSSPARVFRVLLWRSLAVRRICVFLTGLNFSTDKAAVKAAEKSKTVQSKKHATAIATSSKGEAGVRFTFIVYENQRRWLGIGWTYSLFPHERTAWTDEHLNAVPPKDNFELPDANGGNAIWRWVEGSQWRIEGGDNTSDGGGWIYYDNKWQDGRRGDSWGRYTRRRKWYRDAELVEVDENGVVPENTAKVQDDAVSIRSTASADPQGSMRKRRWFNNSKDLGRNIPPSPSNASTFSFNNQDAENSPASQDQPSASSTARNSRPVSLHRSRTSDYGIKPGHQYSSSSSQRSVTSSSNRLLATEDGDADSQKSIRDREIEDAQNRHDRWAARAAGGTERAERELGLGDDVNMGLS</sequence>
<keyword evidence="3 6" id="KW-1133">Transmembrane helix</keyword>
<feature type="domain" description="Peroxin/Ferlin" evidence="8">
    <location>
        <begin position="1045"/>
        <end position="1078"/>
    </location>
</feature>
<feature type="compositionally biased region" description="Basic and acidic residues" evidence="5">
    <location>
        <begin position="547"/>
        <end position="560"/>
    </location>
</feature>
<gene>
    <name evidence="9" type="ORF">PMAA_094930</name>
</gene>
<dbReference type="SMART" id="SM00693">
    <property type="entry name" value="DysFN"/>
    <property type="match status" value="1"/>
</dbReference>
<dbReference type="OrthoDB" id="5586090at2759"/>
<dbReference type="STRING" id="441960.B6QHP3"/>
<feature type="transmembrane region" description="Helical" evidence="6">
    <location>
        <begin position="481"/>
        <end position="500"/>
    </location>
</feature>
<dbReference type="Pfam" id="PF06398">
    <property type="entry name" value="Pex24p"/>
    <property type="match status" value="1"/>
</dbReference>
<dbReference type="EMBL" id="DS995902">
    <property type="protein sequence ID" value="EEA22888.1"/>
    <property type="molecule type" value="Genomic_DNA"/>
</dbReference>
<feature type="domain" description="Peroxin/Ferlin" evidence="7">
    <location>
        <begin position="967"/>
        <end position="1035"/>
    </location>
</feature>
<feature type="region of interest" description="Disordered" evidence="5">
    <location>
        <begin position="662"/>
        <end position="684"/>
    </location>
</feature>
<dbReference type="Pfam" id="PF13632">
    <property type="entry name" value="Glyco_trans_2_3"/>
    <property type="match status" value="1"/>
</dbReference>
<evidence type="ECO:0000256" key="6">
    <source>
        <dbReference type="SAM" id="Phobius"/>
    </source>
</evidence>
<dbReference type="PANTHER" id="PTHR31679">
    <property type="entry name" value="PEROXISOMAL MEMBRANE PROTEIN PEX30-RELATED"/>
    <property type="match status" value="1"/>
</dbReference>
<dbReference type="VEuPathDB" id="FungiDB:PMAA_094930"/>
<feature type="compositionally biased region" description="Low complexity" evidence="5">
    <location>
        <begin position="1186"/>
        <end position="1198"/>
    </location>
</feature>
<keyword evidence="10" id="KW-1185">Reference proteome</keyword>
<evidence type="ECO:0000313" key="9">
    <source>
        <dbReference type="EMBL" id="EEA22888.1"/>
    </source>
</evidence>
<evidence type="ECO:0000256" key="1">
    <source>
        <dbReference type="ARBA" id="ARBA00004127"/>
    </source>
</evidence>
<dbReference type="PANTHER" id="PTHR31679:SF2">
    <property type="entry name" value="PEROXISOMAL MEMBRANE PROTEIN PEX30-RELATED"/>
    <property type="match status" value="1"/>
</dbReference>
<protein>
    <submittedName>
        <fullName evidence="9">Integral peroxisomal membrane protein</fullName>
    </submittedName>
</protein>
<name>B6QHP3_TALMQ</name>
<dbReference type="AlphaFoldDB" id="B6QHP3"/>
<evidence type="ECO:0000259" key="7">
    <source>
        <dbReference type="SMART" id="SM00693"/>
    </source>
</evidence>
<feature type="compositionally biased region" description="Low complexity" evidence="5">
    <location>
        <begin position="1148"/>
        <end position="1159"/>
    </location>
</feature>
<reference evidence="10" key="1">
    <citation type="journal article" date="2015" name="Genome Announc.">
        <title>Genome sequence of the AIDS-associated pathogen Penicillium marneffei (ATCC18224) and its near taxonomic relative Talaromyces stipitatus (ATCC10500).</title>
        <authorList>
            <person name="Nierman W.C."/>
            <person name="Fedorova-Abrams N.D."/>
            <person name="Andrianopoulos A."/>
        </authorList>
    </citation>
    <scope>NUCLEOTIDE SEQUENCE [LARGE SCALE GENOMIC DNA]</scope>
    <source>
        <strain evidence="10">ATCC 18224 / CBS 334.59 / QM 7333</strain>
    </source>
</reference>
<dbReference type="SMART" id="SM00694">
    <property type="entry name" value="DysFC"/>
    <property type="match status" value="1"/>
</dbReference>
<feature type="compositionally biased region" description="Polar residues" evidence="5">
    <location>
        <begin position="662"/>
        <end position="673"/>
    </location>
</feature>
<feature type="transmembrane region" description="Helical" evidence="6">
    <location>
        <begin position="766"/>
        <end position="784"/>
    </location>
</feature>